<name>A0A916TVT5_9SPHN</name>
<sequence>MHRSIDKQACRIGAHYDPELRDPHCSLSTPSDDIRRADVVEFAIATTPSPACHEDSKRASCQGSQCADHPEQPPVLDQTIYTEKEKRSRNGAQISYRKVHTERCGPSFKQLRNYMNTRHRTTKAEAYAGEYRANMIQSSRHSGGHATEPRNQQQRTNQ</sequence>
<evidence type="ECO:0000313" key="3">
    <source>
        <dbReference type="Proteomes" id="UP000608154"/>
    </source>
</evidence>
<organism evidence="2 3">
    <name type="scientific">Novosphingobium endophyticum</name>
    <dbReference type="NCBI Taxonomy" id="1955250"/>
    <lineage>
        <taxon>Bacteria</taxon>
        <taxon>Pseudomonadati</taxon>
        <taxon>Pseudomonadota</taxon>
        <taxon>Alphaproteobacteria</taxon>
        <taxon>Sphingomonadales</taxon>
        <taxon>Sphingomonadaceae</taxon>
        <taxon>Novosphingobium</taxon>
    </lineage>
</organism>
<dbReference type="AlphaFoldDB" id="A0A916TVT5"/>
<evidence type="ECO:0000256" key="1">
    <source>
        <dbReference type="SAM" id="MobiDB-lite"/>
    </source>
</evidence>
<gene>
    <name evidence="2" type="ORF">GCM10011494_39150</name>
</gene>
<reference evidence="2" key="2">
    <citation type="submission" date="2020-09" db="EMBL/GenBank/DDBJ databases">
        <authorList>
            <person name="Sun Q."/>
            <person name="Zhou Y."/>
        </authorList>
    </citation>
    <scope>NUCLEOTIDE SEQUENCE</scope>
    <source>
        <strain evidence="2">CGMCC 1.15095</strain>
    </source>
</reference>
<dbReference type="EMBL" id="BMHK01000063">
    <property type="protein sequence ID" value="GGC16462.1"/>
    <property type="molecule type" value="Genomic_DNA"/>
</dbReference>
<proteinExistence type="predicted"/>
<dbReference type="Proteomes" id="UP000608154">
    <property type="component" value="Unassembled WGS sequence"/>
</dbReference>
<keyword evidence="3" id="KW-1185">Reference proteome</keyword>
<feature type="region of interest" description="Disordered" evidence="1">
    <location>
        <begin position="134"/>
        <end position="158"/>
    </location>
</feature>
<feature type="region of interest" description="Disordered" evidence="1">
    <location>
        <begin position="51"/>
        <end position="76"/>
    </location>
</feature>
<reference evidence="2" key="1">
    <citation type="journal article" date="2014" name="Int. J. Syst. Evol. Microbiol.">
        <title>Complete genome sequence of Corynebacterium casei LMG S-19264T (=DSM 44701T), isolated from a smear-ripened cheese.</title>
        <authorList>
            <consortium name="US DOE Joint Genome Institute (JGI-PGF)"/>
            <person name="Walter F."/>
            <person name="Albersmeier A."/>
            <person name="Kalinowski J."/>
            <person name="Ruckert C."/>
        </authorList>
    </citation>
    <scope>NUCLEOTIDE SEQUENCE</scope>
    <source>
        <strain evidence="2">CGMCC 1.15095</strain>
    </source>
</reference>
<protein>
    <submittedName>
        <fullName evidence="2">Uncharacterized protein</fullName>
    </submittedName>
</protein>
<feature type="compositionally biased region" description="Polar residues" evidence="1">
    <location>
        <begin position="149"/>
        <end position="158"/>
    </location>
</feature>
<evidence type="ECO:0000313" key="2">
    <source>
        <dbReference type="EMBL" id="GGC16462.1"/>
    </source>
</evidence>
<accession>A0A916TVT5</accession>
<comment type="caution">
    <text evidence="2">The sequence shown here is derived from an EMBL/GenBank/DDBJ whole genome shotgun (WGS) entry which is preliminary data.</text>
</comment>